<comment type="caution">
    <text evidence="8">The sequence shown here is derived from an EMBL/GenBank/DDBJ whole genome shotgun (WGS) entry which is preliminary data.</text>
</comment>
<comment type="catalytic activity">
    <reaction evidence="1 7">
        <text>2-C-methyl-D-erythritol 4-phosphate + CTP + H(+) = 4-CDP-2-C-methyl-D-erythritol + diphosphate</text>
        <dbReference type="Rhea" id="RHEA:13429"/>
        <dbReference type="ChEBI" id="CHEBI:15378"/>
        <dbReference type="ChEBI" id="CHEBI:33019"/>
        <dbReference type="ChEBI" id="CHEBI:37563"/>
        <dbReference type="ChEBI" id="CHEBI:57823"/>
        <dbReference type="ChEBI" id="CHEBI:58262"/>
        <dbReference type="EC" id="2.7.7.60"/>
    </reaction>
</comment>
<evidence type="ECO:0000256" key="1">
    <source>
        <dbReference type="ARBA" id="ARBA00001282"/>
    </source>
</evidence>
<evidence type="ECO:0000256" key="7">
    <source>
        <dbReference type="HAMAP-Rule" id="MF_00108"/>
    </source>
</evidence>
<comment type="pathway">
    <text evidence="2 7">Isoprenoid biosynthesis; isopentenyl diphosphate biosynthesis via DXP pathway; isopentenyl diphosphate from 1-deoxy-D-xylulose 5-phosphate: step 2/6.</text>
</comment>
<evidence type="ECO:0000256" key="6">
    <source>
        <dbReference type="ARBA" id="ARBA00023229"/>
    </source>
</evidence>
<evidence type="ECO:0000256" key="2">
    <source>
        <dbReference type="ARBA" id="ARBA00004787"/>
    </source>
</evidence>
<evidence type="ECO:0000256" key="5">
    <source>
        <dbReference type="ARBA" id="ARBA00022695"/>
    </source>
</evidence>
<dbReference type="InterPro" id="IPR018294">
    <property type="entry name" value="ISPD_synthase_CS"/>
</dbReference>
<evidence type="ECO:0000256" key="4">
    <source>
        <dbReference type="ARBA" id="ARBA00022679"/>
    </source>
</evidence>
<dbReference type="PANTHER" id="PTHR32125">
    <property type="entry name" value="2-C-METHYL-D-ERYTHRITOL 4-PHOSPHATE CYTIDYLYLTRANSFERASE, CHLOROPLASTIC"/>
    <property type="match status" value="1"/>
</dbReference>
<name>A0A167BN97_9GAMM</name>
<keyword evidence="9" id="KW-1185">Reference proteome</keyword>
<dbReference type="FunFam" id="3.90.550.10:FF:000003">
    <property type="entry name" value="2-C-methyl-D-erythritol 4-phosphate cytidylyltransferase"/>
    <property type="match status" value="1"/>
</dbReference>
<accession>A0A167BN97</accession>
<dbReference type="InterPro" id="IPR029044">
    <property type="entry name" value="Nucleotide-diphossugar_trans"/>
</dbReference>
<dbReference type="AlphaFoldDB" id="A0A167BN97"/>
<evidence type="ECO:0000313" key="8">
    <source>
        <dbReference type="EMBL" id="KZN46726.1"/>
    </source>
</evidence>
<dbReference type="RefSeq" id="WP_063359450.1">
    <property type="nucleotide sequence ID" value="NZ_AQHB01000014.1"/>
</dbReference>
<evidence type="ECO:0000256" key="3">
    <source>
        <dbReference type="ARBA" id="ARBA00009789"/>
    </source>
</evidence>
<dbReference type="InterPro" id="IPR034683">
    <property type="entry name" value="IspD/TarI"/>
</dbReference>
<dbReference type="NCBIfam" id="TIGR00453">
    <property type="entry name" value="ispD"/>
    <property type="match status" value="1"/>
</dbReference>
<feature type="site" description="Transition state stabilizer" evidence="7">
    <location>
        <position position="19"/>
    </location>
</feature>
<gene>
    <name evidence="7" type="primary">ispD</name>
    <name evidence="8" type="ORF">N475_06890</name>
</gene>
<keyword evidence="4 7" id="KW-0808">Transferase</keyword>
<organism evidence="8 9">
    <name type="scientific">Pseudoalteromonas luteoviolacea DSM 6061</name>
    <dbReference type="NCBI Taxonomy" id="1365250"/>
    <lineage>
        <taxon>Bacteria</taxon>
        <taxon>Pseudomonadati</taxon>
        <taxon>Pseudomonadota</taxon>
        <taxon>Gammaproteobacteria</taxon>
        <taxon>Alteromonadales</taxon>
        <taxon>Pseudoalteromonadaceae</taxon>
        <taxon>Pseudoalteromonas</taxon>
    </lineage>
</organism>
<dbReference type="PATRIC" id="fig|1365250.3.peg.274"/>
<dbReference type="GO" id="GO:0019288">
    <property type="term" value="P:isopentenyl diphosphate biosynthetic process, methylerythritol 4-phosphate pathway"/>
    <property type="evidence" value="ECO:0007669"/>
    <property type="project" value="UniProtKB-UniRule"/>
</dbReference>
<dbReference type="EMBL" id="AUYB01000024">
    <property type="protein sequence ID" value="KZN46726.1"/>
    <property type="molecule type" value="Genomic_DNA"/>
</dbReference>
<comment type="function">
    <text evidence="7">Catalyzes the formation of 4-diphosphocytidyl-2-C-methyl-D-erythritol from CTP and 2-C-methyl-D-erythritol 4-phosphate (MEP).</text>
</comment>
<dbReference type="InterPro" id="IPR001228">
    <property type="entry name" value="IspD"/>
</dbReference>
<dbReference type="GO" id="GO:0050518">
    <property type="term" value="F:2-C-methyl-D-erythritol 4-phosphate cytidylyltransferase activity"/>
    <property type="evidence" value="ECO:0007669"/>
    <property type="project" value="UniProtKB-UniRule"/>
</dbReference>
<feature type="site" description="Positions MEP for the nucleophilic attack" evidence="7">
    <location>
        <position position="154"/>
    </location>
</feature>
<dbReference type="Pfam" id="PF01128">
    <property type="entry name" value="IspD"/>
    <property type="match status" value="1"/>
</dbReference>
<dbReference type="PROSITE" id="PS01295">
    <property type="entry name" value="ISPD"/>
    <property type="match status" value="1"/>
</dbReference>
<protein>
    <recommendedName>
        <fullName evidence="7">2-C-methyl-D-erythritol 4-phosphate cytidylyltransferase</fullName>
        <ecNumber evidence="7">2.7.7.60</ecNumber>
    </recommendedName>
    <alternativeName>
        <fullName evidence="7">4-diphosphocytidyl-2C-methyl-D-erythritol synthase</fullName>
    </alternativeName>
    <alternativeName>
        <fullName evidence="7">MEP cytidylyltransferase</fullName>
        <shortName evidence="7">MCT</shortName>
    </alternativeName>
</protein>
<dbReference type="EC" id="2.7.7.60" evidence="7"/>
<dbReference type="UniPathway" id="UPA00056">
    <property type="reaction ID" value="UER00093"/>
</dbReference>
<proteinExistence type="inferred from homology"/>
<dbReference type="HAMAP" id="MF_00108">
    <property type="entry name" value="IspD"/>
    <property type="match status" value="1"/>
</dbReference>
<feature type="site" description="Transition state stabilizer" evidence="7">
    <location>
        <position position="26"/>
    </location>
</feature>
<reference evidence="8 9" key="1">
    <citation type="submission" date="2013-07" db="EMBL/GenBank/DDBJ databases">
        <title>Comparative Genomic and Metabolomic Analysis of Twelve Strains of Pseudoalteromonas luteoviolacea.</title>
        <authorList>
            <person name="Vynne N.G."/>
            <person name="Mansson M."/>
            <person name="Gram L."/>
        </authorList>
    </citation>
    <scope>NUCLEOTIDE SEQUENCE [LARGE SCALE GENOMIC DNA]</scope>
    <source>
        <strain evidence="8 9">DSM 6061</strain>
    </source>
</reference>
<keyword evidence="5 7" id="KW-0548">Nucleotidyltransferase</keyword>
<evidence type="ECO:0000313" key="9">
    <source>
        <dbReference type="Proteomes" id="UP000076643"/>
    </source>
</evidence>
<dbReference type="Proteomes" id="UP000076643">
    <property type="component" value="Unassembled WGS sequence"/>
</dbReference>
<sequence length="231" mass="25159">MNKSISIAAVVPAAGVGARMGLNHPKQYLKINDKTILEHTLEKLAGVKQIDHTFVAISKDDAYFPELDIEHLGLSRVDGGKERADSVLNALKAMSANPPKWVLVHDAARPLVEPKDIEKLIAHCLSAGEGGILASKVKDTIKRGGQYSEETVPRDQLWQALTPQLFIFEELLHALDTALKSGAIITDEASAIELQGKPVRLVEGRSDNIKITTPEDHALACFLMSQQQKSS</sequence>
<dbReference type="SUPFAM" id="SSF53448">
    <property type="entry name" value="Nucleotide-diphospho-sugar transferases"/>
    <property type="match status" value="1"/>
</dbReference>
<dbReference type="PANTHER" id="PTHR32125:SF4">
    <property type="entry name" value="2-C-METHYL-D-ERYTHRITOL 4-PHOSPHATE CYTIDYLYLTRANSFERASE, CHLOROPLASTIC"/>
    <property type="match status" value="1"/>
</dbReference>
<feature type="site" description="Positions MEP for the nucleophilic attack" evidence="7">
    <location>
        <position position="210"/>
    </location>
</feature>
<dbReference type="InterPro" id="IPR050088">
    <property type="entry name" value="IspD/TarI_cytidylyltransf_bact"/>
</dbReference>
<dbReference type="Gene3D" id="3.90.550.10">
    <property type="entry name" value="Spore Coat Polysaccharide Biosynthesis Protein SpsA, Chain A"/>
    <property type="match status" value="1"/>
</dbReference>
<dbReference type="CDD" id="cd02516">
    <property type="entry name" value="CDP-ME_synthetase"/>
    <property type="match status" value="1"/>
</dbReference>
<comment type="similarity">
    <text evidence="3 7">Belongs to the IspD/TarI cytidylyltransferase family. IspD subfamily.</text>
</comment>
<keyword evidence="6 7" id="KW-0414">Isoprene biosynthesis</keyword>